<evidence type="ECO:0000313" key="2">
    <source>
        <dbReference type="EMBL" id="EKM57586.1"/>
    </source>
</evidence>
<name>K5V4N2_PHACS</name>
<keyword evidence="3" id="KW-1185">Reference proteome</keyword>
<dbReference type="OrthoDB" id="2756573at2759"/>
<feature type="transmembrane region" description="Helical" evidence="1">
    <location>
        <begin position="20"/>
        <end position="40"/>
    </location>
</feature>
<reference evidence="2 3" key="1">
    <citation type="journal article" date="2012" name="BMC Genomics">
        <title>Comparative genomics of the white-rot fungi, Phanerochaete carnosa and P. chrysosporium, to elucidate the genetic basis of the distinct wood types they colonize.</title>
        <authorList>
            <person name="Suzuki H."/>
            <person name="MacDonald J."/>
            <person name="Syed K."/>
            <person name="Salamov A."/>
            <person name="Hori C."/>
            <person name="Aerts A."/>
            <person name="Henrissat B."/>
            <person name="Wiebenga A."/>
            <person name="vanKuyk P.A."/>
            <person name="Barry K."/>
            <person name="Lindquist E."/>
            <person name="LaButti K."/>
            <person name="Lapidus A."/>
            <person name="Lucas S."/>
            <person name="Coutinho P."/>
            <person name="Gong Y."/>
            <person name="Samejima M."/>
            <person name="Mahadevan R."/>
            <person name="Abou-Zaid M."/>
            <person name="de Vries R.P."/>
            <person name="Igarashi K."/>
            <person name="Yadav J.S."/>
            <person name="Grigoriev I.V."/>
            <person name="Master E.R."/>
        </authorList>
    </citation>
    <scope>NUCLEOTIDE SEQUENCE [LARGE SCALE GENOMIC DNA]</scope>
    <source>
        <strain evidence="2 3">HHB-10118-sp</strain>
    </source>
</reference>
<proteinExistence type="predicted"/>
<organism evidence="2 3">
    <name type="scientific">Phanerochaete carnosa (strain HHB-10118-sp)</name>
    <name type="common">White-rot fungus</name>
    <name type="synonym">Peniophora carnosa</name>
    <dbReference type="NCBI Taxonomy" id="650164"/>
    <lineage>
        <taxon>Eukaryota</taxon>
        <taxon>Fungi</taxon>
        <taxon>Dikarya</taxon>
        <taxon>Basidiomycota</taxon>
        <taxon>Agaricomycotina</taxon>
        <taxon>Agaricomycetes</taxon>
        <taxon>Polyporales</taxon>
        <taxon>Phanerochaetaceae</taxon>
        <taxon>Phanerochaete</taxon>
    </lineage>
</organism>
<dbReference type="RefSeq" id="XP_007392933.1">
    <property type="nucleotide sequence ID" value="XM_007392871.1"/>
</dbReference>
<dbReference type="Proteomes" id="UP000008370">
    <property type="component" value="Unassembled WGS sequence"/>
</dbReference>
<evidence type="ECO:0000313" key="3">
    <source>
        <dbReference type="Proteomes" id="UP000008370"/>
    </source>
</evidence>
<dbReference type="EMBL" id="JH930470">
    <property type="protein sequence ID" value="EKM57586.1"/>
    <property type="molecule type" value="Genomic_DNA"/>
</dbReference>
<keyword evidence="1" id="KW-0472">Membrane</keyword>
<dbReference type="KEGG" id="pco:PHACADRAFT_251281"/>
<dbReference type="GeneID" id="18915180"/>
<dbReference type="AlphaFoldDB" id="K5V4N2"/>
<dbReference type="HOGENOM" id="CLU_053360_4_2_1"/>
<gene>
    <name evidence="2" type="ORF">PHACADRAFT_251281</name>
</gene>
<keyword evidence="1" id="KW-0812">Transmembrane</keyword>
<evidence type="ECO:0000256" key="1">
    <source>
        <dbReference type="SAM" id="Phobius"/>
    </source>
</evidence>
<dbReference type="InParanoid" id="K5V4N2"/>
<keyword evidence="1" id="KW-1133">Transmembrane helix</keyword>
<sequence length="114" mass="12696">MALLVLNIAQMLTYNSSTNVSPVSAFITILPLILINRFMINLRTVDSEVTVPGYSVRITDRQQGQSTLHFRKSTNRLGNIGETLQDGWSDEFWVEENGSAELGGARHRETSAEV</sequence>
<accession>K5V4N2</accession>
<protein>
    <submittedName>
        <fullName evidence="2">Uncharacterized protein</fullName>
    </submittedName>
</protein>